<feature type="transmembrane region" description="Helical" evidence="7">
    <location>
        <begin position="142"/>
        <end position="163"/>
    </location>
</feature>
<dbReference type="InterPro" id="IPR032816">
    <property type="entry name" value="VTT_dom"/>
</dbReference>
<evidence type="ECO:0000313" key="9">
    <source>
        <dbReference type="EMBL" id="OWP47607.1"/>
    </source>
</evidence>
<feature type="transmembrane region" description="Helical" evidence="7">
    <location>
        <begin position="408"/>
        <end position="432"/>
    </location>
</feature>
<evidence type="ECO:0000256" key="4">
    <source>
        <dbReference type="ARBA" id="ARBA00022692"/>
    </source>
</evidence>
<proteinExistence type="inferred from homology"/>
<dbReference type="InterPro" id="IPR036938">
    <property type="entry name" value="PAP2/HPO_sf"/>
</dbReference>
<dbReference type="SMART" id="SM00014">
    <property type="entry name" value="acidPPc"/>
    <property type="match status" value="1"/>
</dbReference>
<name>A0A246F624_PSENT</name>
<feature type="transmembrane region" description="Helical" evidence="7">
    <location>
        <begin position="207"/>
        <end position="227"/>
    </location>
</feature>
<dbReference type="Pfam" id="PF09335">
    <property type="entry name" value="VTT_dom"/>
    <property type="match status" value="1"/>
</dbReference>
<dbReference type="AlphaFoldDB" id="A0A246F624"/>
<feature type="transmembrane region" description="Helical" evidence="7">
    <location>
        <begin position="283"/>
        <end position="303"/>
    </location>
</feature>
<dbReference type="Pfam" id="PF01569">
    <property type="entry name" value="PAP2"/>
    <property type="match status" value="1"/>
</dbReference>
<dbReference type="RefSeq" id="WP_088421588.1">
    <property type="nucleotide sequence ID" value="NZ_NJBA01000013.1"/>
</dbReference>
<feature type="transmembrane region" description="Helical" evidence="7">
    <location>
        <begin position="17"/>
        <end position="50"/>
    </location>
</feature>
<dbReference type="InterPro" id="IPR000326">
    <property type="entry name" value="PAP2/HPO"/>
</dbReference>
<feature type="transmembrane region" description="Helical" evidence="7">
    <location>
        <begin position="62"/>
        <end position="79"/>
    </location>
</feature>
<dbReference type="SUPFAM" id="SSF48317">
    <property type="entry name" value="Acid phosphatase/Vanadium-dependent haloperoxidase"/>
    <property type="match status" value="1"/>
</dbReference>
<evidence type="ECO:0000313" key="10">
    <source>
        <dbReference type="Proteomes" id="UP000198145"/>
    </source>
</evidence>
<keyword evidence="5 7" id="KW-1133">Transmembrane helix</keyword>
<comment type="subcellular location">
    <subcellularLocation>
        <location evidence="1">Cell membrane</location>
        <topology evidence="1">Multi-pass membrane protein</topology>
    </subcellularLocation>
</comment>
<dbReference type="eggNOG" id="COG0586">
    <property type="taxonomic scope" value="Bacteria"/>
</dbReference>
<dbReference type="PANTHER" id="PTHR30353:SF15">
    <property type="entry name" value="INNER MEMBRANE PROTEIN YABI"/>
    <property type="match status" value="1"/>
</dbReference>
<dbReference type="eggNOG" id="COG0671">
    <property type="taxonomic scope" value="Bacteria"/>
</dbReference>
<dbReference type="PANTHER" id="PTHR30353">
    <property type="entry name" value="INNER MEMBRANE PROTEIN DEDA-RELATED"/>
    <property type="match status" value="1"/>
</dbReference>
<evidence type="ECO:0000256" key="5">
    <source>
        <dbReference type="ARBA" id="ARBA00022989"/>
    </source>
</evidence>
<feature type="transmembrane region" description="Helical" evidence="7">
    <location>
        <begin position="323"/>
        <end position="339"/>
    </location>
</feature>
<dbReference type="CDD" id="cd03392">
    <property type="entry name" value="PAP2_like_2"/>
    <property type="match status" value="1"/>
</dbReference>
<keyword evidence="3" id="KW-1003">Cell membrane</keyword>
<feature type="transmembrane region" description="Helical" evidence="7">
    <location>
        <begin position="377"/>
        <end position="396"/>
    </location>
</feature>
<keyword evidence="4 7" id="KW-0812">Transmembrane</keyword>
<feature type="transmembrane region" description="Helical" evidence="7">
    <location>
        <begin position="259"/>
        <end position="276"/>
    </location>
</feature>
<comment type="similarity">
    <text evidence="2">Belongs to the DedA family.</text>
</comment>
<feature type="transmembrane region" description="Helical" evidence="7">
    <location>
        <begin position="351"/>
        <end position="371"/>
    </location>
</feature>
<evidence type="ECO:0000256" key="7">
    <source>
        <dbReference type="SAM" id="Phobius"/>
    </source>
</evidence>
<feature type="domain" description="Phosphatidic acid phosphatase type 2/haloperoxidase" evidence="8">
    <location>
        <begin position="282"/>
        <end position="392"/>
    </location>
</feature>
<reference evidence="9 10" key="1">
    <citation type="submission" date="2017-06" db="EMBL/GenBank/DDBJ databases">
        <title>Draft genome of Pseudomonas nitroreducens DF05.</title>
        <authorList>
            <person name="Iyer R."/>
        </authorList>
    </citation>
    <scope>NUCLEOTIDE SEQUENCE [LARGE SCALE GENOMIC DNA]</scope>
    <source>
        <strain evidence="9 10">DF05</strain>
    </source>
</reference>
<dbReference type="Proteomes" id="UP000198145">
    <property type="component" value="Unassembled WGS sequence"/>
</dbReference>
<dbReference type="GO" id="GO:0005886">
    <property type="term" value="C:plasma membrane"/>
    <property type="evidence" value="ECO:0007669"/>
    <property type="project" value="UniProtKB-SubCell"/>
</dbReference>
<evidence type="ECO:0000259" key="8">
    <source>
        <dbReference type="SMART" id="SM00014"/>
    </source>
</evidence>
<sequence length="438" mass="47225">MIDLAAFNTWMATHPQWLALVLFLVAFLECAAIIGILLPGVVMLFAIAVLAGSGALGLGETLALAFFGGLLGDLSSYWIGRHFHQDIRRLPVLRHHPEWIASAEGFFHRYGVASLLVGRFIGALRPFLPMVAGMLDMPFGRFLGVSVIAAAGWSVAYLVPGWATGAAMRLPLPEGFWPEAGVVAACIAVVFALIIHAELRKERNAPLIGALGCFTLLAAMLIGWPYLDALDKGLMALVQEHRQAWLDDVMVAVTRVGDFRTQFIAGALLAVLLAALRLWRHAFFAAGTMVGTALLNTTLKHLFSRARPEVIADPLSAFSMPSGHSSASFAFFLVLGVLASREKSPRVRLTWMLLAVIPAATIALSRVYLGAHWPSDIVAGALLGASVCAASLWMSQRRIELPALAPRIWWSLLPTAMVLLAVASAWGLSAAIHRYTPL</sequence>
<accession>A0A246F624</accession>
<evidence type="ECO:0000256" key="2">
    <source>
        <dbReference type="ARBA" id="ARBA00010792"/>
    </source>
</evidence>
<comment type="caution">
    <text evidence="9">The sequence shown here is derived from an EMBL/GenBank/DDBJ whole genome shotgun (WGS) entry which is preliminary data.</text>
</comment>
<organism evidence="9 10">
    <name type="scientific">Pseudomonas nitroreducens</name>
    <dbReference type="NCBI Taxonomy" id="46680"/>
    <lineage>
        <taxon>Bacteria</taxon>
        <taxon>Pseudomonadati</taxon>
        <taxon>Pseudomonadota</taxon>
        <taxon>Gammaproteobacteria</taxon>
        <taxon>Pseudomonadales</taxon>
        <taxon>Pseudomonadaceae</taxon>
        <taxon>Pseudomonas</taxon>
    </lineage>
</organism>
<gene>
    <name evidence="9" type="ORF">CEG18_27380</name>
</gene>
<evidence type="ECO:0000256" key="3">
    <source>
        <dbReference type="ARBA" id="ARBA00022475"/>
    </source>
</evidence>
<evidence type="ECO:0000256" key="6">
    <source>
        <dbReference type="ARBA" id="ARBA00023136"/>
    </source>
</evidence>
<feature type="transmembrane region" description="Helical" evidence="7">
    <location>
        <begin position="175"/>
        <end position="195"/>
    </location>
</feature>
<evidence type="ECO:0000256" key="1">
    <source>
        <dbReference type="ARBA" id="ARBA00004651"/>
    </source>
</evidence>
<dbReference type="InterPro" id="IPR032818">
    <property type="entry name" value="DedA-like"/>
</dbReference>
<dbReference type="EMBL" id="NJBA01000013">
    <property type="protein sequence ID" value="OWP47607.1"/>
    <property type="molecule type" value="Genomic_DNA"/>
</dbReference>
<protein>
    <submittedName>
        <fullName evidence="9">Phosphoesterase</fullName>
    </submittedName>
</protein>
<dbReference type="Gene3D" id="1.20.144.10">
    <property type="entry name" value="Phosphatidic acid phosphatase type 2/haloperoxidase"/>
    <property type="match status" value="2"/>
</dbReference>
<keyword evidence="6 7" id="KW-0472">Membrane</keyword>
<dbReference type="STRING" id="46680.GCA_000807755_01194"/>